<dbReference type="Pfam" id="PF09684">
    <property type="entry name" value="Tail_P2_I"/>
    <property type="match status" value="1"/>
</dbReference>
<dbReference type="OrthoDB" id="370073at2"/>
<dbReference type="InterPro" id="IPR006521">
    <property type="entry name" value="Tail_protein_I"/>
</dbReference>
<dbReference type="SUPFAM" id="SSF101898">
    <property type="entry name" value="NHL repeat"/>
    <property type="match status" value="1"/>
</dbReference>
<dbReference type="RefSeq" id="WP_136373384.1">
    <property type="nucleotide sequence ID" value="NZ_SSOB01000056.1"/>
</dbReference>
<dbReference type="EMBL" id="SSOB01000056">
    <property type="protein sequence ID" value="THF73390.1"/>
    <property type="molecule type" value="Genomic_DNA"/>
</dbReference>
<comment type="caution">
    <text evidence="1">The sequence shown here is derived from an EMBL/GenBank/DDBJ whole genome shotgun (WGS) entry which is preliminary data.</text>
</comment>
<dbReference type="NCBIfam" id="TIGR02242">
    <property type="entry name" value="tail_TIGR02242"/>
    <property type="match status" value="1"/>
</dbReference>
<accession>A0A4V3WDT2</accession>
<evidence type="ECO:0000313" key="1">
    <source>
        <dbReference type="EMBL" id="THF73390.1"/>
    </source>
</evidence>
<proteinExistence type="predicted"/>
<evidence type="ECO:0000313" key="2">
    <source>
        <dbReference type="Proteomes" id="UP000310636"/>
    </source>
</evidence>
<sequence length="684" mass="76152">MIEPKFFSFRQPPDWRRGASSQLAIVKEGVTIENEFVYRPDRRHPLLFPELVAPIGGAATDGVGRWFLLGGDGVIWRTDLASRHIERIIGTERTRSGRQALFAATRDSVIVLLPETESTLQSFSFENSQIRWSVSSWNGEPFYGALIASDGAGGFLVLANLSGRGEVRLLRFDSSGEAVGSMPIPLGDGLDLSAEEPARFQLSIGSAGIGWLLDKGANELYRLDFAANSASAVVIPEDAGRLAAVCGSGDEQVWAHLGPDRPPGSPSLLRIGAGGKVVERGYAGNEGGDLLWAGQGCLYLLNSERRTIQEIRPVSETAVWGPLGRRLGVWLSDSLDSGAEETEWHKIVMSSRQKSDTQIIVRCFASDSKEVIIGQGKVDLDRYIADSAVSMEDKLRTLAGLWAKPLADPEDALLFKLKGRYLWVYLELIGSESHAPVVHSMEVYFPRMSYLEHLPPIYQRHEPSRDFLSRYLSIFQTIMDETDRRIGQVTRVFDAGGADGRSLRWLLGWLGIEGEDYWTEEQLRQLLKHANVLYNLRGTRTAMELLISIYTGEKPIILEYEQVQPLKENPELGEVAERLYAADPHVFNVLVKSEHADTETKRVSLLHLIDAFKPAFASCKLVVLQPWVYMDLHSYLGMNTVLSEPTLLTLDGRSSMPHHTITIDLGQDNRMDQHTRLGLDSRLE</sequence>
<name>A0A4V3WDT2_9BACL</name>
<dbReference type="InterPro" id="IPR011748">
    <property type="entry name" value="Unchr_phage_tail-like"/>
</dbReference>
<dbReference type="AlphaFoldDB" id="A0A4V3WDT2"/>
<evidence type="ECO:0008006" key="3">
    <source>
        <dbReference type="Google" id="ProtNLM"/>
    </source>
</evidence>
<gene>
    <name evidence="1" type="ORF">E6C55_29275</name>
</gene>
<dbReference type="Proteomes" id="UP000310636">
    <property type="component" value="Unassembled WGS sequence"/>
</dbReference>
<keyword evidence="2" id="KW-1185">Reference proteome</keyword>
<protein>
    <recommendedName>
        <fullName evidence="3">Phage tail protein</fullName>
    </recommendedName>
</protein>
<organism evidence="1 2">
    <name type="scientific">Cohnella fermenti</name>
    <dbReference type="NCBI Taxonomy" id="2565925"/>
    <lineage>
        <taxon>Bacteria</taxon>
        <taxon>Bacillati</taxon>
        <taxon>Bacillota</taxon>
        <taxon>Bacilli</taxon>
        <taxon>Bacillales</taxon>
        <taxon>Paenibacillaceae</taxon>
        <taxon>Cohnella</taxon>
    </lineage>
</organism>
<reference evidence="1 2" key="1">
    <citation type="submission" date="2019-04" db="EMBL/GenBank/DDBJ databases">
        <title>Cohnella sp. nov. isolated from preserved vegetables.</title>
        <authorList>
            <person name="Lin S.-Y."/>
            <person name="Hung M.-H."/>
            <person name="Young C.-C."/>
        </authorList>
    </citation>
    <scope>NUCLEOTIDE SEQUENCE [LARGE SCALE GENOMIC DNA]</scope>
    <source>
        <strain evidence="1 2">CC-MHH1044</strain>
    </source>
</reference>